<evidence type="ECO:0000313" key="2">
    <source>
        <dbReference type="Proteomes" id="UP001447188"/>
    </source>
</evidence>
<evidence type="ECO:0000313" key="1">
    <source>
        <dbReference type="EMBL" id="KAL0640025.1"/>
    </source>
</evidence>
<organism evidence="1 2">
    <name type="scientific">Discina gigas</name>
    <dbReference type="NCBI Taxonomy" id="1032678"/>
    <lineage>
        <taxon>Eukaryota</taxon>
        <taxon>Fungi</taxon>
        <taxon>Dikarya</taxon>
        <taxon>Ascomycota</taxon>
        <taxon>Pezizomycotina</taxon>
        <taxon>Pezizomycetes</taxon>
        <taxon>Pezizales</taxon>
        <taxon>Discinaceae</taxon>
        <taxon>Discina</taxon>
    </lineage>
</organism>
<accession>A0ABR3GVQ5</accession>
<protein>
    <recommendedName>
        <fullName evidence="3">Methyltransferase type 11 domain-containing protein</fullName>
    </recommendedName>
</protein>
<dbReference type="SUPFAM" id="SSF53335">
    <property type="entry name" value="S-adenosyl-L-methionine-dependent methyltransferases"/>
    <property type="match status" value="1"/>
</dbReference>
<keyword evidence="2" id="KW-1185">Reference proteome</keyword>
<reference evidence="1 2" key="1">
    <citation type="submission" date="2024-02" db="EMBL/GenBank/DDBJ databases">
        <title>Discinaceae phylogenomics.</title>
        <authorList>
            <person name="Dirks A.C."/>
            <person name="James T.Y."/>
        </authorList>
    </citation>
    <scope>NUCLEOTIDE SEQUENCE [LARGE SCALE GENOMIC DNA]</scope>
    <source>
        <strain evidence="1 2">ACD0624</strain>
    </source>
</reference>
<gene>
    <name evidence="1" type="ORF">Q9L58_000853</name>
</gene>
<dbReference type="InterPro" id="IPR029063">
    <property type="entry name" value="SAM-dependent_MTases_sf"/>
</dbReference>
<sequence length="80" mass="9454">MLSGSLWDLEDHVKENTTKYINEVVRILKPGGTFLYITYRQPHFIKPIIARDKIWSSLEIQSLQNEGGMFEYFGFVMKKR</sequence>
<proteinExistence type="predicted"/>
<dbReference type="Proteomes" id="UP001447188">
    <property type="component" value="Unassembled WGS sequence"/>
</dbReference>
<comment type="caution">
    <text evidence="1">The sequence shown here is derived from an EMBL/GenBank/DDBJ whole genome shotgun (WGS) entry which is preliminary data.</text>
</comment>
<dbReference type="EMBL" id="JBBBZM010000006">
    <property type="protein sequence ID" value="KAL0640025.1"/>
    <property type="molecule type" value="Genomic_DNA"/>
</dbReference>
<dbReference type="Gene3D" id="3.40.50.150">
    <property type="entry name" value="Vaccinia Virus protein VP39"/>
    <property type="match status" value="1"/>
</dbReference>
<name>A0ABR3GVQ5_9PEZI</name>
<evidence type="ECO:0008006" key="3">
    <source>
        <dbReference type="Google" id="ProtNLM"/>
    </source>
</evidence>